<comment type="caution">
    <text evidence="2">The sequence shown here is derived from an EMBL/GenBank/DDBJ whole genome shotgun (WGS) entry which is preliminary data.</text>
</comment>
<evidence type="ECO:0000313" key="3">
    <source>
        <dbReference type="Proteomes" id="UP001318860"/>
    </source>
</evidence>
<proteinExistence type="inferred from homology"/>
<evidence type="ECO:0000313" key="2">
    <source>
        <dbReference type="EMBL" id="KAK6162744.1"/>
    </source>
</evidence>
<organism evidence="2 3">
    <name type="scientific">Rehmannia glutinosa</name>
    <name type="common">Chinese foxglove</name>
    <dbReference type="NCBI Taxonomy" id="99300"/>
    <lineage>
        <taxon>Eukaryota</taxon>
        <taxon>Viridiplantae</taxon>
        <taxon>Streptophyta</taxon>
        <taxon>Embryophyta</taxon>
        <taxon>Tracheophyta</taxon>
        <taxon>Spermatophyta</taxon>
        <taxon>Magnoliopsida</taxon>
        <taxon>eudicotyledons</taxon>
        <taxon>Gunneridae</taxon>
        <taxon>Pentapetalae</taxon>
        <taxon>asterids</taxon>
        <taxon>lamiids</taxon>
        <taxon>Lamiales</taxon>
        <taxon>Orobanchaceae</taxon>
        <taxon>Rehmannieae</taxon>
        <taxon>Rehmannia</taxon>
    </lineage>
</organism>
<dbReference type="EMBL" id="JABTTQ020000002">
    <property type="protein sequence ID" value="KAK6162744.1"/>
    <property type="molecule type" value="Genomic_DNA"/>
</dbReference>
<reference evidence="2 3" key="1">
    <citation type="journal article" date="2021" name="Comput. Struct. Biotechnol. J.">
        <title>De novo genome assembly of the potent medicinal plant Rehmannia glutinosa using nanopore technology.</title>
        <authorList>
            <person name="Ma L."/>
            <person name="Dong C."/>
            <person name="Song C."/>
            <person name="Wang X."/>
            <person name="Zheng X."/>
            <person name="Niu Y."/>
            <person name="Chen S."/>
            <person name="Feng W."/>
        </authorList>
    </citation>
    <scope>NUCLEOTIDE SEQUENCE [LARGE SCALE GENOMIC DNA]</scope>
    <source>
        <strain evidence="2">DH-2019</strain>
    </source>
</reference>
<dbReference type="InterPro" id="IPR029063">
    <property type="entry name" value="SAM-dependent_MTases_sf"/>
</dbReference>
<dbReference type="PANTHER" id="PTHR31009">
    <property type="entry name" value="S-ADENOSYL-L-METHIONINE:CARBOXYL METHYLTRANSFERASE FAMILY PROTEIN"/>
    <property type="match status" value="1"/>
</dbReference>
<dbReference type="Pfam" id="PF03492">
    <property type="entry name" value="Methyltransf_7"/>
    <property type="match status" value="1"/>
</dbReference>
<evidence type="ECO:0000256" key="1">
    <source>
        <dbReference type="ARBA" id="ARBA00007967"/>
    </source>
</evidence>
<sequence length="238" mass="27216">MDTIKDLCKHNLNSLPQLEVFLNDLPDNDFNNLFKLLSESNQNNGKERKVELFVYGVPGSFYGRLFPSNSLHFAYSSYSLHWLSQIPEGLGKNNKGNIYMAMTSPPQVFEAYVNQFQRDFSRFLRLLAEEITFGGRMVLAFIGRTGLVKEDDLYSFNMPVYAPCPQEVEAIIRGEGSFNLDKMEVVRVPWDANDNDDYNNDMVFDKYRSGKLVANCVRAFMEPLLACHFGSSINVDEI</sequence>
<protein>
    <submittedName>
        <fullName evidence="2">Uncharacterized protein</fullName>
    </submittedName>
</protein>
<accession>A0ABR0XUF1</accession>
<gene>
    <name evidence="2" type="ORF">DH2020_002585</name>
</gene>
<dbReference type="Proteomes" id="UP001318860">
    <property type="component" value="Unassembled WGS sequence"/>
</dbReference>
<dbReference type="InterPro" id="IPR005299">
    <property type="entry name" value="MeTrfase_7"/>
</dbReference>
<dbReference type="Gene3D" id="3.40.50.150">
    <property type="entry name" value="Vaccinia Virus protein VP39"/>
    <property type="match status" value="1"/>
</dbReference>
<name>A0ABR0XUF1_REHGL</name>
<comment type="similarity">
    <text evidence="1">Belongs to the methyltransferase superfamily. Type-7 methyltransferase family.</text>
</comment>
<keyword evidence="3" id="KW-1185">Reference proteome</keyword>
<dbReference type="SUPFAM" id="SSF53335">
    <property type="entry name" value="S-adenosyl-L-methionine-dependent methyltransferases"/>
    <property type="match status" value="1"/>
</dbReference>